<evidence type="ECO:0000259" key="4">
    <source>
        <dbReference type="PROSITE" id="PS50110"/>
    </source>
</evidence>
<evidence type="ECO:0000256" key="2">
    <source>
        <dbReference type="PROSITE-ProRule" id="PRU00169"/>
    </source>
</evidence>
<feature type="domain" description="Response regulatory" evidence="4">
    <location>
        <begin position="5"/>
        <end position="121"/>
    </location>
</feature>
<dbReference type="EMBL" id="CBTK010000096">
    <property type="protein sequence ID" value="CDH44713.1"/>
    <property type="molecule type" value="Genomic_DNA"/>
</dbReference>
<dbReference type="RefSeq" id="WP_051497566.1">
    <property type="nucleotide sequence ID" value="NZ_CBTK010000096.1"/>
</dbReference>
<keyword evidence="1 2" id="KW-0597">Phosphoprotein</keyword>
<keyword evidence="6" id="KW-1185">Reference proteome</keyword>
<name>A0A7U7J262_9GAMM</name>
<keyword evidence="3" id="KW-0472">Membrane</keyword>
<dbReference type="SMART" id="SM00448">
    <property type="entry name" value="REC"/>
    <property type="match status" value="1"/>
</dbReference>
<reference evidence="5 6" key="1">
    <citation type="journal article" date="2014" name="ISME J.">
        <title>Candidatus Competibacter-lineage genomes retrieved from metagenomes reveal functional metabolic diversity.</title>
        <authorList>
            <person name="McIlroy S.J."/>
            <person name="Albertsen M."/>
            <person name="Andresen E.K."/>
            <person name="Saunders A.M."/>
            <person name="Kristiansen R."/>
            <person name="Stokholm-Bjerregaard M."/>
            <person name="Nielsen K.L."/>
            <person name="Nielsen P.H."/>
        </authorList>
    </citation>
    <scope>NUCLEOTIDE SEQUENCE [LARGE SCALE GENOMIC DNA]</scope>
    <source>
        <strain evidence="5 6">Run_B_J11</strain>
    </source>
</reference>
<comment type="caution">
    <text evidence="5">The sequence shown here is derived from an EMBL/GenBank/DDBJ whole genome shotgun (WGS) entry which is preliminary data.</text>
</comment>
<keyword evidence="3" id="KW-1133">Transmembrane helix</keyword>
<sequence>MPVRHVLVVDDSKSARLMLRKMLQGFGLTVDTVESAEEALNYLRSQRPDAIFMDHTMPGMDGLTAVRRIHADPDTAAIPVAMYTSKEEPAYRSEAYAAGAMDVLTKPAVPDVLGAMLERMSAMLDVPPAAETPETVGEPTLVSGSVTAAWVEKLALEKAEMVFYEAIESQVLPLINDVIAKLRREIESGQEGVAIRVCEARLAAWQPPLEAGSTPSAAAVFQAQLQPLLEDRLKTFQHERQAAIEKQVREVAAEICQSQLHELSERLVRQLSLRFTETTHKVVAMAREAAREAALRASAEAEVLNAGTEEKGSASVVGAEQSIATVAEQAAQRVWVEAQGDLRRRIYWAAGGAAIAGIGAAVLAYELLR</sequence>
<dbReference type="InterPro" id="IPR011006">
    <property type="entry name" value="CheY-like_superfamily"/>
</dbReference>
<dbReference type="Gene3D" id="3.40.50.2300">
    <property type="match status" value="1"/>
</dbReference>
<dbReference type="PROSITE" id="PS50110">
    <property type="entry name" value="RESPONSE_REGULATORY"/>
    <property type="match status" value="1"/>
</dbReference>
<feature type="modified residue" description="4-aspartylphosphate" evidence="2">
    <location>
        <position position="54"/>
    </location>
</feature>
<feature type="transmembrane region" description="Helical" evidence="3">
    <location>
        <begin position="346"/>
        <end position="368"/>
    </location>
</feature>
<dbReference type="AlphaFoldDB" id="A0A7U7J262"/>
<dbReference type="OrthoDB" id="236568at2"/>
<evidence type="ECO:0000256" key="1">
    <source>
        <dbReference type="ARBA" id="ARBA00022553"/>
    </source>
</evidence>
<dbReference type="GO" id="GO:0000160">
    <property type="term" value="P:phosphorelay signal transduction system"/>
    <property type="evidence" value="ECO:0007669"/>
    <property type="project" value="InterPro"/>
</dbReference>
<evidence type="ECO:0000313" key="5">
    <source>
        <dbReference type="EMBL" id="CDH44713.1"/>
    </source>
</evidence>
<protein>
    <recommendedName>
        <fullName evidence="4">Response regulatory domain-containing protein</fullName>
    </recommendedName>
</protein>
<keyword evidence="3" id="KW-0812">Transmembrane</keyword>
<gene>
    <name evidence="5" type="ORF">BN874_1850013</name>
</gene>
<dbReference type="PANTHER" id="PTHR44591:SF23">
    <property type="entry name" value="CHEY SUBFAMILY"/>
    <property type="match status" value="1"/>
</dbReference>
<evidence type="ECO:0000256" key="3">
    <source>
        <dbReference type="SAM" id="Phobius"/>
    </source>
</evidence>
<dbReference type="SUPFAM" id="SSF52172">
    <property type="entry name" value="CheY-like"/>
    <property type="match status" value="1"/>
</dbReference>
<dbReference type="CDD" id="cd17546">
    <property type="entry name" value="REC_hyHK_CKI1_RcsC-like"/>
    <property type="match status" value="1"/>
</dbReference>
<evidence type="ECO:0000313" key="6">
    <source>
        <dbReference type="Proteomes" id="UP000019184"/>
    </source>
</evidence>
<proteinExistence type="predicted"/>
<organism evidence="5 6">
    <name type="scientific">Candidatus Contendobacter odensis Run_B_J11</name>
    <dbReference type="NCBI Taxonomy" id="1400861"/>
    <lineage>
        <taxon>Bacteria</taxon>
        <taxon>Pseudomonadati</taxon>
        <taxon>Pseudomonadota</taxon>
        <taxon>Gammaproteobacteria</taxon>
        <taxon>Candidatus Competibacteraceae</taxon>
        <taxon>Candidatus Contendibacter</taxon>
    </lineage>
</organism>
<dbReference type="Proteomes" id="UP000019184">
    <property type="component" value="Unassembled WGS sequence"/>
</dbReference>
<dbReference type="InterPro" id="IPR050595">
    <property type="entry name" value="Bact_response_regulator"/>
</dbReference>
<dbReference type="PANTHER" id="PTHR44591">
    <property type="entry name" value="STRESS RESPONSE REGULATOR PROTEIN 1"/>
    <property type="match status" value="1"/>
</dbReference>
<accession>A0A7U7J262</accession>
<dbReference type="InterPro" id="IPR001789">
    <property type="entry name" value="Sig_transdc_resp-reg_receiver"/>
</dbReference>
<dbReference type="Pfam" id="PF00072">
    <property type="entry name" value="Response_reg"/>
    <property type="match status" value="1"/>
</dbReference>